<protein>
    <submittedName>
        <fullName evidence="1">Uncharacterized protein</fullName>
    </submittedName>
</protein>
<name>A0ABV6EHQ4_9GAMM</name>
<accession>A0ABV6EHQ4</accession>
<dbReference type="RefSeq" id="WP_380677664.1">
    <property type="nucleotide sequence ID" value="NZ_CP173186.1"/>
</dbReference>
<dbReference type="Proteomes" id="UP001589792">
    <property type="component" value="Unassembled WGS sequence"/>
</dbReference>
<evidence type="ECO:0000313" key="1">
    <source>
        <dbReference type="EMBL" id="MFC0228254.1"/>
    </source>
</evidence>
<keyword evidence="2" id="KW-1185">Reference proteome</keyword>
<dbReference type="EMBL" id="JBHLXG010000018">
    <property type="protein sequence ID" value="MFC0228254.1"/>
    <property type="molecule type" value="Genomic_DNA"/>
</dbReference>
<proteinExistence type="predicted"/>
<sequence>MNLAEEIHRHYLKQINHAAAELSEEARQSAARMLTYNTVSAVKEQAELSGMDLNQALYFVLVVLSMQLPADSDSVIH</sequence>
<comment type="caution">
    <text evidence="1">The sequence shown here is derived from an EMBL/GenBank/DDBJ whole genome shotgun (WGS) entry which is preliminary data.</text>
</comment>
<reference evidence="1 2" key="1">
    <citation type="submission" date="2024-09" db="EMBL/GenBank/DDBJ databases">
        <authorList>
            <person name="Sun Q."/>
            <person name="Mori K."/>
        </authorList>
    </citation>
    <scope>NUCLEOTIDE SEQUENCE [LARGE SCALE GENOMIC DNA]</scope>
    <source>
        <strain evidence="1 2">CCM 8626</strain>
    </source>
</reference>
<gene>
    <name evidence="1" type="ORF">ACFFJ3_17435</name>
</gene>
<organism evidence="1 2">
    <name type="scientific">Serratia aquatilis</name>
    <dbReference type="NCBI Taxonomy" id="1737515"/>
    <lineage>
        <taxon>Bacteria</taxon>
        <taxon>Pseudomonadati</taxon>
        <taxon>Pseudomonadota</taxon>
        <taxon>Gammaproteobacteria</taxon>
        <taxon>Enterobacterales</taxon>
        <taxon>Yersiniaceae</taxon>
        <taxon>Serratia</taxon>
    </lineage>
</organism>
<evidence type="ECO:0000313" key="2">
    <source>
        <dbReference type="Proteomes" id="UP001589792"/>
    </source>
</evidence>